<feature type="chain" id="PRO_5013877760" evidence="5">
    <location>
        <begin position="24"/>
        <end position="283"/>
    </location>
</feature>
<dbReference type="RefSeq" id="WP_099875108.1">
    <property type="nucleotide sequence ID" value="NZ_CP024608.1"/>
</dbReference>
<dbReference type="Gene3D" id="1.10.760.10">
    <property type="entry name" value="Cytochrome c-like domain"/>
    <property type="match status" value="2"/>
</dbReference>
<reference evidence="7" key="1">
    <citation type="submission" date="2017-10" db="EMBL/GenBank/DDBJ databases">
        <title>Massilia psychrophilum sp. nov., a novel purple-pigmented bacterium isolated from Tianshan glacier, Xinjiang Municipality, China.</title>
        <authorList>
            <person name="Wang H."/>
        </authorList>
    </citation>
    <scope>NUCLEOTIDE SEQUENCE [LARGE SCALE GENOMIC DNA]</scope>
    <source>
        <strain evidence="7">B2</strain>
    </source>
</reference>
<dbReference type="GO" id="GO:0046872">
    <property type="term" value="F:metal ion binding"/>
    <property type="evidence" value="ECO:0007669"/>
    <property type="project" value="UniProtKB-KW"/>
</dbReference>
<evidence type="ECO:0000256" key="4">
    <source>
        <dbReference type="PROSITE-ProRule" id="PRU00433"/>
    </source>
</evidence>
<dbReference type="GO" id="GO:0009055">
    <property type="term" value="F:electron transfer activity"/>
    <property type="evidence" value="ECO:0007669"/>
    <property type="project" value="InterPro"/>
</dbReference>
<sequence>MPSNRVRLILKTAAATLACAALAAAAGTALVLKSGWYNVASTDQHFQFVHTLLEQGMRDSVRFHARGVAVPELGAGARIAKGALIYRDHCVQCHGAPGVAQQDFGKSMQPVPGPLVDAARRWQAAELYWITKNGIKMSGMPAWEFHLADDDIWSVVAFMVKLPELAPPAYAAMTASLAPAPVASAAPARWPGNPARGRIALTQYACNACHVVPGVTGPETYVGRPLGGLGKRRFIAGHLPNTQENLVRWIRDPHAIDPLTAMPVQDVSEADAVDISAYLLTLR</sequence>
<dbReference type="Pfam" id="PF13442">
    <property type="entry name" value="Cytochrome_CBB3"/>
    <property type="match status" value="1"/>
</dbReference>
<name>A0A2D2DJJ9_9BURK</name>
<dbReference type="SUPFAM" id="SSF46626">
    <property type="entry name" value="Cytochrome c"/>
    <property type="match status" value="2"/>
</dbReference>
<dbReference type="EMBL" id="CP024608">
    <property type="protein sequence ID" value="ATQ75142.1"/>
    <property type="molecule type" value="Genomic_DNA"/>
</dbReference>
<organism evidence="7 8">
    <name type="scientific">Massilia violaceinigra</name>
    <dbReference type="NCBI Taxonomy" id="2045208"/>
    <lineage>
        <taxon>Bacteria</taxon>
        <taxon>Pseudomonadati</taxon>
        <taxon>Pseudomonadota</taxon>
        <taxon>Betaproteobacteria</taxon>
        <taxon>Burkholderiales</taxon>
        <taxon>Oxalobacteraceae</taxon>
        <taxon>Telluria group</taxon>
        <taxon>Massilia</taxon>
    </lineage>
</organism>
<evidence type="ECO:0000256" key="3">
    <source>
        <dbReference type="ARBA" id="ARBA00023004"/>
    </source>
</evidence>
<evidence type="ECO:0000259" key="6">
    <source>
        <dbReference type="PROSITE" id="PS51007"/>
    </source>
</evidence>
<protein>
    <submittedName>
        <fullName evidence="7">Cytochrome C</fullName>
    </submittedName>
</protein>
<dbReference type="Proteomes" id="UP000229897">
    <property type="component" value="Chromosome"/>
</dbReference>
<dbReference type="GO" id="GO:0020037">
    <property type="term" value="F:heme binding"/>
    <property type="evidence" value="ECO:0007669"/>
    <property type="project" value="InterPro"/>
</dbReference>
<dbReference type="PROSITE" id="PS51007">
    <property type="entry name" value="CYTC"/>
    <property type="match status" value="2"/>
</dbReference>
<evidence type="ECO:0000256" key="5">
    <source>
        <dbReference type="SAM" id="SignalP"/>
    </source>
</evidence>
<feature type="domain" description="Cytochrome c" evidence="6">
    <location>
        <begin position="192"/>
        <end position="283"/>
    </location>
</feature>
<keyword evidence="1 4" id="KW-0349">Heme</keyword>
<evidence type="ECO:0000256" key="2">
    <source>
        <dbReference type="ARBA" id="ARBA00022723"/>
    </source>
</evidence>
<keyword evidence="2 4" id="KW-0479">Metal-binding</keyword>
<dbReference type="OrthoDB" id="9765171at2"/>
<dbReference type="KEGG" id="mass:CR152_11895"/>
<dbReference type="InterPro" id="IPR009056">
    <property type="entry name" value="Cyt_c-like_dom"/>
</dbReference>
<keyword evidence="5" id="KW-0732">Signal</keyword>
<feature type="domain" description="Cytochrome c" evidence="6">
    <location>
        <begin position="77"/>
        <end position="163"/>
    </location>
</feature>
<accession>A0A2D2DJJ9</accession>
<evidence type="ECO:0000313" key="8">
    <source>
        <dbReference type="Proteomes" id="UP000229897"/>
    </source>
</evidence>
<dbReference type="AlphaFoldDB" id="A0A2D2DJJ9"/>
<evidence type="ECO:0000313" key="7">
    <source>
        <dbReference type="EMBL" id="ATQ75142.1"/>
    </source>
</evidence>
<keyword evidence="3 4" id="KW-0408">Iron</keyword>
<gene>
    <name evidence="7" type="ORF">CR152_11895</name>
</gene>
<dbReference type="InterPro" id="IPR036909">
    <property type="entry name" value="Cyt_c-like_dom_sf"/>
</dbReference>
<evidence type="ECO:0000256" key="1">
    <source>
        <dbReference type="ARBA" id="ARBA00022617"/>
    </source>
</evidence>
<keyword evidence="8" id="KW-1185">Reference proteome</keyword>
<feature type="signal peptide" evidence="5">
    <location>
        <begin position="1"/>
        <end position="23"/>
    </location>
</feature>
<proteinExistence type="predicted"/>